<evidence type="ECO:0000256" key="1">
    <source>
        <dbReference type="SAM" id="MobiDB-lite"/>
    </source>
</evidence>
<feature type="region of interest" description="Disordered" evidence="1">
    <location>
        <begin position="939"/>
        <end position="960"/>
    </location>
</feature>
<feature type="compositionally biased region" description="Pro residues" evidence="1">
    <location>
        <begin position="704"/>
        <end position="713"/>
    </location>
</feature>
<accession>A0ABQ9GZ69</accession>
<feature type="compositionally biased region" description="Low complexity" evidence="1">
    <location>
        <begin position="800"/>
        <end position="811"/>
    </location>
</feature>
<protein>
    <submittedName>
        <fullName evidence="2">Uncharacterized protein</fullName>
    </submittedName>
</protein>
<evidence type="ECO:0000313" key="3">
    <source>
        <dbReference type="Proteomes" id="UP001159363"/>
    </source>
</evidence>
<sequence length="1027" mass="115354">MFFCEYCDWRDSLDRVRRHIGKPLDLRLGGHGFYSRSGYPYFGFMVTQKSFQRARRTEAGPVADMPPYSCYLNTDRKRAFRCRLSRDFRTQPPASLTRRHCSSENKSAHTHLVMGFVVQLPGNSEHPRHLVQREHTSSVAAPDLVANTRCCNTHEINLLTPECKGRGRGRSPRKPADHRYRLTRFSHAKIQGIEPGFPRMPVVRGGQLSSRTPHQEPLGQGPGIAKVDPEQSNHNIILRQSYTTSKDISLEHSKASFGDTVRDSCAKKILLVLTKALRLAHNPSNTIWPQRESLHTKKLFTTDQKYVLLVLPRPPVAQSVGTPPVCGAGGSGFESQVAPCDADKSAIQSGGRRRSLRDADRGGLPMKTDHGNPPYFNSLRIHLKARLTQFPYKVRAYQELFSTFQAYSSIWSPRSGYAQSSTTLNWCAIFSPRRAAQKRIFRGPKFTFADLPWHSWLVRHRVGVREALGSNPGWDMGGRKVSYLTHIRRSWVLFRLAALKMVLQVVFRPRPSQLLPHSHFLLHTRLARVRAQAKDEVGRFSSPAHVRNIESYTINNSDQRPPSLVGERVASENSTITSVLSELASLRPVVCEIHLIVTVQRHDGKTARFARRSDEALVVRVSVARMAPSLRDLERNERFGRFMKTRKEMLHICILKQYGKKTFAKIYAHRGSRNTEMEGVGKKTHTHLRNRKKAALKLSASLLPAPPPPPFPPTNSTGTSVAERLARSPPTKAKRVQSPAGSPDFRTWESYRTMPLVGGFPRGSPVSPASSLRRRSLFSSIIDVGSQYLAVKSPSPPPKSLHSSVNPSSNSGRRIRNTEHRHGARLPMRFLKVVSVLRHTLGIGPLVYRKEEKKVEPLNLHVRTVDIKRFIRLLAMGSRYQLENASYKGYKPLHAVRLETARKFRASRLAAVAHVALPPLSLPCFSASNAEKKCCRETERNGGLKGEPQKANGTGCLRQELPHPAADKSMGFRNEANFPDEIQSTTWIYDAFIPTWRGTKSQAENEISSRAIKYGCGCATLAKGKEG</sequence>
<proteinExistence type="predicted"/>
<feature type="region of interest" description="Disordered" evidence="1">
    <location>
        <begin position="792"/>
        <end position="821"/>
    </location>
</feature>
<feature type="region of interest" description="Disordered" evidence="1">
    <location>
        <begin position="206"/>
        <end position="228"/>
    </location>
</feature>
<feature type="region of interest" description="Disordered" evidence="1">
    <location>
        <begin position="348"/>
        <end position="369"/>
    </location>
</feature>
<dbReference type="EMBL" id="JARBHB010000008">
    <property type="protein sequence ID" value="KAJ8877310.1"/>
    <property type="molecule type" value="Genomic_DNA"/>
</dbReference>
<dbReference type="Proteomes" id="UP001159363">
    <property type="component" value="Chromosome 7"/>
</dbReference>
<comment type="caution">
    <text evidence="2">The sequence shown here is derived from an EMBL/GenBank/DDBJ whole genome shotgun (WGS) entry which is preliminary data.</text>
</comment>
<reference evidence="2 3" key="1">
    <citation type="submission" date="2023-02" db="EMBL/GenBank/DDBJ databases">
        <title>LHISI_Scaffold_Assembly.</title>
        <authorList>
            <person name="Stuart O.P."/>
            <person name="Cleave R."/>
            <person name="Magrath M.J.L."/>
            <person name="Mikheyev A.S."/>
        </authorList>
    </citation>
    <scope>NUCLEOTIDE SEQUENCE [LARGE SCALE GENOMIC DNA]</scope>
    <source>
        <strain evidence="2">Daus_M_001</strain>
        <tissue evidence="2">Leg muscle</tissue>
    </source>
</reference>
<gene>
    <name evidence="2" type="ORF">PR048_021764</name>
</gene>
<keyword evidence="3" id="KW-1185">Reference proteome</keyword>
<feature type="region of interest" description="Disordered" evidence="1">
    <location>
        <begin position="702"/>
        <end position="747"/>
    </location>
</feature>
<name>A0ABQ9GZ69_9NEOP</name>
<organism evidence="2 3">
    <name type="scientific">Dryococelus australis</name>
    <dbReference type="NCBI Taxonomy" id="614101"/>
    <lineage>
        <taxon>Eukaryota</taxon>
        <taxon>Metazoa</taxon>
        <taxon>Ecdysozoa</taxon>
        <taxon>Arthropoda</taxon>
        <taxon>Hexapoda</taxon>
        <taxon>Insecta</taxon>
        <taxon>Pterygota</taxon>
        <taxon>Neoptera</taxon>
        <taxon>Polyneoptera</taxon>
        <taxon>Phasmatodea</taxon>
        <taxon>Verophasmatodea</taxon>
        <taxon>Anareolatae</taxon>
        <taxon>Phasmatidae</taxon>
        <taxon>Eurycanthinae</taxon>
        <taxon>Dryococelus</taxon>
    </lineage>
</organism>
<evidence type="ECO:0000313" key="2">
    <source>
        <dbReference type="EMBL" id="KAJ8877310.1"/>
    </source>
</evidence>